<dbReference type="Proteomes" id="UP000823894">
    <property type="component" value="Unassembled WGS sequence"/>
</dbReference>
<dbReference type="EMBL" id="DWWK01000182">
    <property type="protein sequence ID" value="HJC39567.1"/>
    <property type="molecule type" value="Genomic_DNA"/>
</dbReference>
<name>A0A9D2SYA1_9FIRM</name>
<evidence type="ECO:0000256" key="1">
    <source>
        <dbReference type="SAM" id="MobiDB-lite"/>
    </source>
</evidence>
<reference evidence="3" key="2">
    <citation type="submission" date="2021-04" db="EMBL/GenBank/DDBJ databases">
        <authorList>
            <person name="Gilroy R."/>
        </authorList>
    </citation>
    <scope>NUCLEOTIDE SEQUENCE</scope>
    <source>
        <strain evidence="3">ChiGjej1B1-1692</strain>
    </source>
</reference>
<dbReference type="AlphaFoldDB" id="A0A9D2SYA1"/>
<feature type="region of interest" description="Disordered" evidence="1">
    <location>
        <begin position="40"/>
        <end position="113"/>
    </location>
</feature>
<keyword evidence="2" id="KW-0812">Transmembrane</keyword>
<sequence length="279" mass="31594">MGSSKDNYSDLFDDDFEVTYEEDPGLTLDMYSNARKTRTARTAFEDTDPDMAYADDGFDDFEDVDEDGDYEYEDDYEDRRRRRDRDDYYDEAEEDDRGAGRQRRRRSGGGVPLAAPIRKGGRLLSRLSSALLRQLSLILIIATAVYVTYTFWRASAPYGDIMESVRLRSISQTLAAYLSVAALFLLFEFISLIWAMTRVRVRSNGESWKEDTGRGMFSFIVVFVTSYASFLFSGLLPESPEVIYGLKGALTVYGSMHNVLLGLCAAGVISCLIRKYKSS</sequence>
<feature type="transmembrane region" description="Helical" evidence="2">
    <location>
        <begin position="135"/>
        <end position="154"/>
    </location>
</feature>
<feature type="transmembrane region" description="Helical" evidence="2">
    <location>
        <begin position="256"/>
        <end position="273"/>
    </location>
</feature>
<protein>
    <submittedName>
        <fullName evidence="3">Uncharacterized protein</fullName>
    </submittedName>
</protein>
<keyword evidence="2" id="KW-1133">Transmembrane helix</keyword>
<comment type="caution">
    <text evidence="3">The sequence shown here is derived from an EMBL/GenBank/DDBJ whole genome shotgun (WGS) entry which is preliminary data.</text>
</comment>
<proteinExistence type="predicted"/>
<evidence type="ECO:0000256" key="2">
    <source>
        <dbReference type="SAM" id="Phobius"/>
    </source>
</evidence>
<reference evidence="3" key="1">
    <citation type="journal article" date="2021" name="PeerJ">
        <title>Extensive microbial diversity within the chicken gut microbiome revealed by metagenomics and culture.</title>
        <authorList>
            <person name="Gilroy R."/>
            <person name="Ravi A."/>
            <person name="Getino M."/>
            <person name="Pursley I."/>
            <person name="Horton D.L."/>
            <person name="Alikhan N.F."/>
            <person name="Baker D."/>
            <person name="Gharbi K."/>
            <person name="Hall N."/>
            <person name="Watson M."/>
            <person name="Adriaenssens E.M."/>
            <person name="Foster-Nyarko E."/>
            <person name="Jarju S."/>
            <person name="Secka A."/>
            <person name="Antonio M."/>
            <person name="Oren A."/>
            <person name="Chaudhuri R.R."/>
            <person name="La Ragione R."/>
            <person name="Hildebrand F."/>
            <person name="Pallen M.J."/>
        </authorList>
    </citation>
    <scope>NUCLEOTIDE SEQUENCE</scope>
    <source>
        <strain evidence="3">ChiGjej1B1-1692</strain>
    </source>
</reference>
<accession>A0A9D2SYA1</accession>
<feature type="compositionally biased region" description="Acidic residues" evidence="1">
    <location>
        <begin position="87"/>
        <end position="96"/>
    </location>
</feature>
<keyword evidence="2" id="KW-0472">Membrane</keyword>
<feature type="transmembrane region" description="Helical" evidence="2">
    <location>
        <begin position="174"/>
        <end position="195"/>
    </location>
</feature>
<organism evidence="3 4">
    <name type="scientific">Candidatus Mediterraneibacter faecigallinarum</name>
    <dbReference type="NCBI Taxonomy" id="2838669"/>
    <lineage>
        <taxon>Bacteria</taxon>
        <taxon>Bacillati</taxon>
        <taxon>Bacillota</taxon>
        <taxon>Clostridia</taxon>
        <taxon>Lachnospirales</taxon>
        <taxon>Lachnospiraceae</taxon>
        <taxon>Mediterraneibacter</taxon>
    </lineage>
</organism>
<gene>
    <name evidence="3" type="ORF">H9757_10995</name>
</gene>
<feature type="compositionally biased region" description="Acidic residues" evidence="1">
    <location>
        <begin position="56"/>
        <end position="76"/>
    </location>
</feature>
<evidence type="ECO:0000313" key="3">
    <source>
        <dbReference type="EMBL" id="HJC39567.1"/>
    </source>
</evidence>
<evidence type="ECO:0000313" key="4">
    <source>
        <dbReference type="Proteomes" id="UP000823894"/>
    </source>
</evidence>
<feature type="transmembrane region" description="Helical" evidence="2">
    <location>
        <begin position="216"/>
        <end position="236"/>
    </location>
</feature>